<dbReference type="InterPro" id="IPR006566">
    <property type="entry name" value="FBD"/>
</dbReference>
<dbReference type="SMART" id="SM00256">
    <property type="entry name" value="FBOX"/>
    <property type="match status" value="2"/>
</dbReference>
<dbReference type="InterPro" id="IPR001810">
    <property type="entry name" value="F-box_dom"/>
</dbReference>
<keyword evidence="4" id="KW-1185">Reference proteome</keyword>
<feature type="compositionally biased region" description="Basic and acidic residues" evidence="1">
    <location>
        <begin position="1158"/>
        <end position="1169"/>
    </location>
</feature>
<dbReference type="InterPro" id="IPR055411">
    <property type="entry name" value="LRR_FXL15/At3g58940/PEG3-like"/>
</dbReference>
<evidence type="ECO:0000313" key="3">
    <source>
        <dbReference type="EnsemblPlants" id="ORUFI01G24210.2"/>
    </source>
</evidence>
<dbReference type="Pfam" id="PF00646">
    <property type="entry name" value="F-box"/>
    <property type="match status" value="2"/>
</dbReference>
<name>A0A0E0MYT2_ORYRU</name>
<evidence type="ECO:0000313" key="4">
    <source>
        <dbReference type="Proteomes" id="UP000008022"/>
    </source>
</evidence>
<feature type="region of interest" description="Disordered" evidence="1">
    <location>
        <begin position="49"/>
        <end position="69"/>
    </location>
</feature>
<dbReference type="SUPFAM" id="SSF52047">
    <property type="entry name" value="RNI-like"/>
    <property type="match status" value="1"/>
</dbReference>
<sequence length="2023" mass="223917">MDYRALMTMEKVLVQMEKDGVDSRMLDLGADCMCKLLVASLPDPPVYPDALLSANDDDSSGDGTGAEDRIGALPDDLLGGVVSRLPIKDAVRTAALSSRWRRIWLSAPLVLVDGHLLPPGEEAGQLPLDASGAVAAAVSRVLEAHPGPFRYVELTSSAMGARARRGDLARWLHLLAVKGVRELVFVNRRRPLDVALPATVFALAPLSRLYLGTWKFPDTAALPRGAGFPHLRELGLYCVAMEDRDLDFVLANSPVLECLGIYYSQRQIVLLRLASHSLRCVQICMCIAEDIAVVDAPRLERLLIWEMFEDDNHATRLSIGHAPNLQLLGYLRPGIHVLENGNTIIKAGTKASPRTIIPSINVLALKVRFEVRNEAKLLPSFLRCFPNVEKLHVKSEKSDEPVGRLNLKFWQEAGRIECLQSCIKYVVFHGYRGDRSELTFLKYILGSGQVLQEMVIVVANGMFSTQDEVGEKLVKPLSSVKMASGDCNITVVEGTVHDEEDSCCLRTMVACAVSTGDCGRETMRRWIRLPLCAPCAWIQLWRRRRGAGGASADPVPPSSRVDPARMKTMGRRQDGGNLRGGELVLRHPWSSGGHPRRRWHRACLSPSFHLLHRRKERPPPVVSVLNLETTESHLFSIRRIQKEKKAARINNTINQLFFLFLDRRIRRHGVDFYPVSSSPLHFSAFSSASDPKTLAGGMGDIVRQILGWFPGHPASGNGATLSAAEGYGSEDRVSALPDDLLRNIVARLPVKDAARTAALASRWRRVWSSTPLVLRDADLLLSAGEAAGVAAVGRALAGHPGPFRVVHIEHCMFAFHRPELAEWARLVAAKGVEDLVFVNIPVHYFDVPLPADILRCAALRRLFIGNWNFPATSGFPRGADVFPHLLELYIWNTVMSARDLNHLLACSPVLQSLALALNSHPNRVRLCSQSLQCVLLFLSKAEEVAVVDAPLLQRLVLWKISTSYDTDDELPVKIRLACAPELQVLGYLEPRAHQLQIGETIIKADTKVIPSSMVPSIKVLALRVNFCVQEEIAMLVSFLRCFPNVETLHIESDIDDEFTGQPHAKFWQEVCPVECINSHVKKIVFHDFHGDKCELEFIDFIARTAQELQALLLMLTSKTYGPVVDVDEVNSQLGVLSFASEECITSLLGPKVQMALDTRNRQRRADQRSDVPGSMSSTSSRMKAMVASILFFHPRLFSIICLTCISMGSHDDALRSWFRAFADKHLEELAFLNLHYPNDVMLPNTGIVPCTHTFRELQEICLHCCILHEWDVKNLLTCSPKVENLLLISSSCGWLLRLHIRCRCLRCLLHWASSFEDLVLVFTPCLERLILWKDDALYWRDSKKIKICSTPKLQWHDASALYTVVVPSVKVCATTIHFVGVCKDEQMVPGFLKCFPSSIARTQTTNEVNLEFWKDVGSIQCVRSIIKRVIFDDFSGEECELAFLSFIAQNANQLEEIYIIPSKKDLSAGSSLGNVINHFMSSILWASAYCRVQVCASAKNAWNYQMASDLSLYDPFGYIVNNDSFLSFPGTWLSYEWCLNVNILLLRLDVVVPAPSRPDGVTVSGEDFIGSLPGHVRSAIVSRLPVADAAARTGVLSSSQWNGLWSSTPLVFQDSDLILAANFTSVAPVAATVSRVIENHPGPFHTVTLTSYFPESERDTFAGWIRAVAAKGVRDLTLHNIPWSGLHVLPADLLQCCAALERLRVCVWRFPATAGVLHPGGGDGDGAAPPSFPRLRELVLNRSAIEEADLENVVACSPALRTLVLAFSRGAPGRVRLASGSLRCVVLCQSLVDELAVVAAPLLERIVLRWCASGTHHGHLMRIRISRASSIKAIGYLKPTCHGLHIDATVIKPGITASPDEVAVPSVKILGLQVRFGVAAEATMVSCMLRCFPNVETLHIMPIEDPQSTQLDDFEFWEEINSVECVRSSIKKVVFHGFSWKNSEIAFINSIAEGGLVLEKICIFQSRHGAAPDDDELNAKLSMVASLNIGLGRTEIIFSGEDPTWCYRAAADLSRADPFDCCR</sequence>
<dbReference type="PANTHER" id="PTHR32141:SF149">
    <property type="entry name" value="OS01G0596100 PROTEIN"/>
    <property type="match status" value="1"/>
</dbReference>
<dbReference type="SMART" id="SM00579">
    <property type="entry name" value="FBD"/>
    <property type="match status" value="1"/>
</dbReference>
<dbReference type="EnsemblPlants" id="ORUFI01G24210.2">
    <property type="protein sequence ID" value="ORUFI01G24210.2"/>
    <property type="gene ID" value="ORUFI01G24210"/>
</dbReference>
<organism evidence="3 4">
    <name type="scientific">Oryza rufipogon</name>
    <name type="common">Brownbeard rice</name>
    <name type="synonym">Asian wild rice</name>
    <dbReference type="NCBI Taxonomy" id="4529"/>
    <lineage>
        <taxon>Eukaryota</taxon>
        <taxon>Viridiplantae</taxon>
        <taxon>Streptophyta</taxon>
        <taxon>Embryophyta</taxon>
        <taxon>Tracheophyta</taxon>
        <taxon>Spermatophyta</taxon>
        <taxon>Magnoliopsida</taxon>
        <taxon>Liliopsida</taxon>
        <taxon>Poales</taxon>
        <taxon>Poaceae</taxon>
        <taxon>BOP clade</taxon>
        <taxon>Oryzoideae</taxon>
        <taxon>Oryzeae</taxon>
        <taxon>Oryzinae</taxon>
        <taxon>Oryza</taxon>
    </lineage>
</organism>
<dbReference type="InterPro" id="IPR032675">
    <property type="entry name" value="LRR_dom_sf"/>
</dbReference>
<dbReference type="Gene3D" id="3.80.10.10">
    <property type="entry name" value="Ribonuclease Inhibitor"/>
    <property type="match status" value="1"/>
</dbReference>
<dbReference type="Gene3D" id="1.20.1280.50">
    <property type="match status" value="1"/>
</dbReference>
<reference evidence="3" key="2">
    <citation type="submission" date="2015-06" db="UniProtKB">
        <authorList>
            <consortium name="EnsemblPlants"/>
        </authorList>
    </citation>
    <scope>IDENTIFICATION</scope>
</reference>
<feature type="region of interest" description="Disordered" evidence="1">
    <location>
        <begin position="1158"/>
        <end position="1178"/>
    </location>
</feature>
<dbReference type="Gramene" id="ORUFI01G24210.2">
    <property type="protein sequence ID" value="ORUFI01G24210.2"/>
    <property type="gene ID" value="ORUFI01G24210"/>
</dbReference>
<dbReference type="InterPro" id="IPR036047">
    <property type="entry name" value="F-box-like_dom_sf"/>
</dbReference>
<dbReference type="Proteomes" id="UP000008022">
    <property type="component" value="Unassembled WGS sequence"/>
</dbReference>
<evidence type="ECO:0000259" key="2">
    <source>
        <dbReference type="PROSITE" id="PS50181"/>
    </source>
</evidence>
<dbReference type="PROSITE" id="PS50181">
    <property type="entry name" value="FBOX"/>
    <property type="match status" value="1"/>
</dbReference>
<dbReference type="SUPFAM" id="SSF81383">
    <property type="entry name" value="F-box domain"/>
    <property type="match status" value="2"/>
</dbReference>
<evidence type="ECO:0000256" key="1">
    <source>
        <dbReference type="SAM" id="MobiDB-lite"/>
    </source>
</evidence>
<dbReference type="InterPro" id="IPR055302">
    <property type="entry name" value="F-box_dom-containing"/>
</dbReference>
<feature type="domain" description="F-box" evidence="2">
    <location>
        <begin position="730"/>
        <end position="777"/>
    </location>
</feature>
<dbReference type="Pfam" id="PF08387">
    <property type="entry name" value="FBD"/>
    <property type="match status" value="4"/>
</dbReference>
<reference evidence="4" key="1">
    <citation type="submission" date="2013-06" db="EMBL/GenBank/DDBJ databases">
        <authorList>
            <person name="Zhao Q."/>
        </authorList>
    </citation>
    <scope>NUCLEOTIDE SEQUENCE</scope>
    <source>
        <strain evidence="4">cv. W1943</strain>
    </source>
</reference>
<dbReference type="Pfam" id="PF24758">
    <property type="entry name" value="LRR_At5g56370"/>
    <property type="match status" value="4"/>
</dbReference>
<dbReference type="PANTHER" id="PTHR32141">
    <property type="match status" value="1"/>
</dbReference>
<protein>
    <recommendedName>
        <fullName evidence="2">F-box domain-containing protein</fullName>
    </recommendedName>
</protein>
<accession>A0A0E0MYT2</accession>
<proteinExistence type="predicted"/>